<proteinExistence type="predicted"/>
<evidence type="ECO:0000313" key="1">
    <source>
        <dbReference type="EMBL" id="TGY66449.1"/>
    </source>
</evidence>
<organism evidence="1 2">
    <name type="scientific">Dubosiella muris</name>
    <dbReference type="NCBI Taxonomy" id="3038133"/>
    <lineage>
        <taxon>Bacteria</taxon>
        <taxon>Bacillati</taxon>
        <taxon>Bacillota</taxon>
        <taxon>Erysipelotrichia</taxon>
        <taxon>Erysipelotrichales</taxon>
        <taxon>Erysipelotrichaceae</taxon>
        <taxon>Dubosiella</taxon>
    </lineage>
</organism>
<reference evidence="1" key="1">
    <citation type="submission" date="2019-04" db="EMBL/GenBank/DDBJ databases">
        <title>Microbes associate with the intestines of laboratory mice.</title>
        <authorList>
            <person name="Navarre W."/>
            <person name="Wong E."/>
            <person name="Huang K."/>
            <person name="Tropini C."/>
            <person name="Ng K."/>
            <person name="Yu B."/>
        </authorList>
    </citation>
    <scope>NUCLEOTIDE SEQUENCE</scope>
    <source>
        <strain evidence="1">NM09_H32</strain>
    </source>
</reference>
<evidence type="ECO:0000313" key="2">
    <source>
        <dbReference type="Proteomes" id="UP000308836"/>
    </source>
</evidence>
<dbReference type="EMBL" id="SRYG01000006">
    <property type="protein sequence ID" value="TGY66449.1"/>
    <property type="molecule type" value="Genomic_DNA"/>
</dbReference>
<gene>
    <name evidence="1" type="ORF">E5336_03915</name>
</gene>
<sequence>MLKYQFIHSTRHPDYANIQSLYRHSFPPNERKDLVKLIDDDRFAKVVSFHDEAQWVGFASLLIVRSIVHIIYFCVEPKLRDKGYGSRILQTIQTAHPDQAILVDIETIHEHIDNREQRVRRKAFYLRNGYQETNIQYTWQNESYEILSAQKTITPDDFQRFWGTLYQNGFEGY</sequence>
<accession>A0AC61R8A1</accession>
<name>A0AC61R8A1_9FIRM</name>
<keyword evidence="2" id="KW-1185">Reference proteome</keyword>
<comment type="caution">
    <text evidence="1">The sequence shown here is derived from an EMBL/GenBank/DDBJ whole genome shotgun (WGS) entry which is preliminary data.</text>
</comment>
<dbReference type="Proteomes" id="UP000308836">
    <property type="component" value="Unassembled WGS sequence"/>
</dbReference>
<protein>
    <submittedName>
        <fullName evidence="1">N-acetyltransferase</fullName>
    </submittedName>
</protein>